<keyword evidence="1" id="KW-1133">Transmembrane helix</keyword>
<gene>
    <name evidence="3" type="primary">exoM</name>
    <name evidence="3" type="ORF">GCM10010982_04790</name>
</gene>
<feature type="domain" description="Glycosyltransferase 2-like" evidence="2">
    <location>
        <begin position="8"/>
        <end position="175"/>
    </location>
</feature>
<name>A0A917YSD4_9ALTE</name>
<dbReference type="EMBL" id="BMLS01000001">
    <property type="protein sequence ID" value="GGO64708.1"/>
    <property type="molecule type" value="Genomic_DNA"/>
</dbReference>
<protein>
    <submittedName>
        <fullName evidence="3">Glycosyl transferase family A</fullName>
    </submittedName>
</protein>
<dbReference type="SUPFAM" id="SSF53448">
    <property type="entry name" value="Nucleotide-diphospho-sugar transferases"/>
    <property type="match status" value="1"/>
</dbReference>
<accession>A0A917YSD4</accession>
<evidence type="ECO:0000313" key="3">
    <source>
        <dbReference type="EMBL" id="GGO64708.1"/>
    </source>
</evidence>
<dbReference type="CDD" id="cd00761">
    <property type="entry name" value="Glyco_tranf_GTA_type"/>
    <property type="match status" value="1"/>
</dbReference>
<organism evidence="3 4">
    <name type="scientific">Bowmanella pacifica</name>
    <dbReference type="NCBI Taxonomy" id="502051"/>
    <lineage>
        <taxon>Bacteria</taxon>
        <taxon>Pseudomonadati</taxon>
        <taxon>Pseudomonadota</taxon>
        <taxon>Gammaproteobacteria</taxon>
        <taxon>Alteromonadales</taxon>
        <taxon>Alteromonadaceae</taxon>
        <taxon>Bowmanella</taxon>
    </lineage>
</organism>
<dbReference type="Pfam" id="PF00535">
    <property type="entry name" value="Glycos_transf_2"/>
    <property type="match status" value="1"/>
</dbReference>
<evidence type="ECO:0000313" key="4">
    <source>
        <dbReference type="Proteomes" id="UP000606935"/>
    </source>
</evidence>
<dbReference type="AlphaFoldDB" id="A0A917YSD4"/>
<dbReference type="PANTHER" id="PTHR43685">
    <property type="entry name" value="GLYCOSYLTRANSFERASE"/>
    <property type="match status" value="1"/>
</dbReference>
<reference evidence="3" key="1">
    <citation type="journal article" date="2014" name="Int. J. Syst. Evol. Microbiol.">
        <title>Complete genome sequence of Corynebacterium casei LMG S-19264T (=DSM 44701T), isolated from a smear-ripened cheese.</title>
        <authorList>
            <consortium name="US DOE Joint Genome Institute (JGI-PGF)"/>
            <person name="Walter F."/>
            <person name="Albersmeier A."/>
            <person name="Kalinowski J."/>
            <person name="Ruckert C."/>
        </authorList>
    </citation>
    <scope>NUCLEOTIDE SEQUENCE</scope>
    <source>
        <strain evidence="3">CGMCC 1.7086</strain>
    </source>
</reference>
<dbReference type="InterPro" id="IPR029044">
    <property type="entry name" value="Nucleotide-diphossugar_trans"/>
</dbReference>
<dbReference type="RefSeq" id="WP_188689763.1">
    <property type="nucleotide sequence ID" value="NZ_BMLS01000001.1"/>
</dbReference>
<reference evidence="3" key="2">
    <citation type="submission" date="2020-09" db="EMBL/GenBank/DDBJ databases">
        <authorList>
            <person name="Sun Q."/>
            <person name="Zhou Y."/>
        </authorList>
    </citation>
    <scope>NUCLEOTIDE SEQUENCE</scope>
    <source>
        <strain evidence="3">CGMCC 1.7086</strain>
    </source>
</reference>
<keyword evidence="3" id="KW-0808">Transferase</keyword>
<feature type="transmembrane region" description="Helical" evidence="1">
    <location>
        <begin position="257"/>
        <end position="276"/>
    </location>
</feature>
<keyword evidence="1" id="KW-0472">Membrane</keyword>
<dbReference type="Proteomes" id="UP000606935">
    <property type="component" value="Unassembled WGS sequence"/>
</dbReference>
<evidence type="ECO:0000259" key="2">
    <source>
        <dbReference type="Pfam" id="PF00535"/>
    </source>
</evidence>
<dbReference type="InterPro" id="IPR001173">
    <property type="entry name" value="Glyco_trans_2-like"/>
</dbReference>
<dbReference type="PANTHER" id="PTHR43685:SF11">
    <property type="entry name" value="GLYCOSYLTRANSFERASE TAGX-RELATED"/>
    <property type="match status" value="1"/>
</dbReference>
<dbReference type="GO" id="GO:0016740">
    <property type="term" value="F:transferase activity"/>
    <property type="evidence" value="ECO:0007669"/>
    <property type="project" value="UniProtKB-KW"/>
</dbReference>
<dbReference type="Gene3D" id="3.90.550.10">
    <property type="entry name" value="Spore Coat Polysaccharide Biosynthesis Protein SpsA, Chain A"/>
    <property type="match status" value="1"/>
</dbReference>
<keyword evidence="4" id="KW-1185">Reference proteome</keyword>
<keyword evidence="1" id="KW-0812">Transmembrane</keyword>
<evidence type="ECO:0000256" key="1">
    <source>
        <dbReference type="SAM" id="Phobius"/>
    </source>
</evidence>
<dbReference type="InterPro" id="IPR050834">
    <property type="entry name" value="Glycosyltransf_2"/>
</dbReference>
<sequence length="312" mass="34877">MDSLRVVIGIPTFKRPAGLKRLLDSIVLQQADFNPIVLIADNEGDNGAGLAVAEKLKAEGYKLELHAIAVNERGISQVRNALMQYAFDTLSSTYLAMIDDDEWVEPQWIAQLVEVQKQTGADIVGGSVAPEFEGERPDWAQGLHIYYQSDSHSSGATELVQGTTNVLLHRSVVDNYPHERFDPFYSVVGGGDKEYFTRLKRKGATFAFAHLAQSHELFGASRMTKAWALERAFRIGAGDIRIIQKSKPSLFTWIKEILKLAVAIMLSLASMLLYILKPHKHMKAKLKLYRQFGKLSAFQGKQRSVYSKIHGN</sequence>
<comment type="caution">
    <text evidence="3">The sequence shown here is derived from an EMBL/GenBank/DDBJ whole genome shotgun (WGS) entry which is preliminary data.</text>
</comment>
<proteinExistence type="predicted"/>